<evidence type="ECO:0000313" key="2">
    <source>
        <dbReference type="Proteomes" id="UP001057402"/>
    </source>
</evidence>
<gene>
    <name evidence="1" type="ORF">MLD38_020424</name>
</gene>
<evidence type="ECO:0000313" key="1">
    <source>
        <dbReference type="EMBL" id="KAI4364314.1"/>
    </source>
</evidence>
<comment type="caution">
    <text evidence="1">The sequence shown here is derived from an EMBL/GenBank/DDBJ whole genome shotgun (WGS) entry which is preliminary data.</text>
</comment>
<sequence>MLVQRTIRLLLQFFTHPLITNGKGAVFWGVMKKYCNASKKLTAPDPIFQTPLPKAGSYALLTRPPGKYHCPSDLHVLSMPPTFILSPRIELSMRFIVVFLIASLFVDKEDSE</sequence>
<reference evidence="2" key="1">
    <citation type="journal article" date="2023" name="Front. Plant Sci.">
        <title>Chromosomal-level genome assembly of Melastoma candidum provides insights into trichome evolution.</title>
        <authorList>
            <person name="Zhong Y."/>
            <person name="Wu W."/>
            <person name="Sun C."/>
            <person name="Zou P."/>
            <person name="Liu Y."/>
            <person name="Dai S."/>
            <person name="Zhou R."/>
        </authorList>
    </citation>
    <scope>NUCLEOTIDE SEQUENCE [LARGE SCALE GENOMIC DNA]</scope>
</reference>
<protein>
    <submittedName>
        <fullName evidence="1">Uncharacterized protein</fullName>
    </submittedName>
</protein>
<dbReference type="EMBL" id="CM042885">
    <property type="protein sequence ID" value="KAI4364314.1"/>
    <property type="molecule type" value="Genomic_DNA"/>
</dbReference>
<accession>A0ACB9QE40</accession>
<organism evidence="1 2">
    <name type="scientific">Melastoma candidum</name>
    <dbReference type="NCBI Taxonomy" id="119954"/>
    <lineage>
        <taxon>Eukaryota</taxon>
        <taxon>Viridiplantae</taxon>
        <taxon>Streptophyta</taxon>
        <taxon>Embryophyta</taxon>
        <taxon>Tracheophyta</taxon>
        <taxon>Spermatophyta</taxon>
        <taxon>Magnoliopsida</taxon>
        <taxon>eudicotyledons</taxon>
        <taxon>Gunneridae</taxon>
        <taxon>Pentapetalae</taxon>
        <taxon>rosids</taxon>
        <taxon>malvids</taxon>
        <taxon>Myrtales</taxon>
        <taxon>Melastomataceae</taxon>
        <taxon>Melastomatoideae</taxon>
        <taxon>Melastomateae</taxon>
        <taxon>Melastoma</taxon>
    </lineage>
</organism>
<dbReference type="Proteomes" id="UP001057402">
    <property type="component" value="Chromosome 6"/>
</dbReference>
<name>A0ACB9QE40_9MYRT</name>
<proteinExistence type="predicted"/>
<keyword evidence="2" id="KW-1185">Reference proteome</keyword>